<sequence length="311" mass="32848">MPSLSRKQPPSPHRPPPSAQPPLAEPQYHGRAFDPWNSGSTGHQCAESRGPTGWRESRNVKLQSQFRGGHSGGQHLSDTASPGTEHFDERHRVLVPPELRARAANSVADMLRKPGTMAKLRQSSSSLSSSSAAGQGQDKAAAAGTAVSAGATAEQQPRGEEEIEDQHAEGQGNGEAGTAAVRQRAIFDGLVIYINGSTHPLISDHKLKRLLAEHGARTSIHLGRRQVTHVILGKPSGPRGGAGGALAGGKLEKEIHRVGGNGIKFVGVEWVLESIKAGTRQPEARFTNLKIAARGQQSVLHAFSKAPLGAT</sequence>
<protein>
    <recommendedName>
        <fullName evidence="2">BRCT domain-containing protein</fullName>
    </recommendedName>
</protein>
<reference evidence="3" key="1">
    <citation type="submission" date="2023-06" db="EMBL/GenBank/DDBJ databases">
        <title>Genome-scale phylogeny and comparative genomics of the fungal order Sordariales.</title>
        <authorList>
            <consortium name="Lawrence Berkeley National Laboratory"/>
            <person name="Hensen N."/>
            <person name="Bonometti L."/>
            <person name="Westerberg I."/>
            <person name="Brannstrom I.O."/>
            <person name="Guillou S."/>
            <person name="Cros-Aarteil S."/>
            <person name="Calhoun S."/>
            <person name="Haridas S."/>
            <person name="Kuo A."/>
            <person name="Mondo S."/>
            <person name="Pangilinan J."/>
            <person name="Riley R."/>
            <person name="LaButti K."/>
            <person name="Andreopoulos B."/>
            <person name="Lipzen A."/>
            <person name="Chen C."/>
            <person name="Yanf M."/>
            <person name="Daum C."/>
            <person name="Ng V."/>
            <person name="Clum A."/>
            <person name="Steindorff A."/>
            <person name="Ohm R."/>
            <person name="Martin F."/>
            <person name="Silar P."/>
            <person name="Natvig D."/>
            <person name="Lalanne C."/>
            <person name="Gautier V."/>
            <person name="Ament-velasquez S.L."/>
            <person name="Kruys A."/>
            <person name="Hutchinson M.I."/>
            <person name="Powell A.J."/>
            <person name="Barry K."/>
            <person name="Miller A.N."/>
            <person name="Grigoriev I.V."/>
            <person name="Debuchy R."/>
            <person name="Gladieux P."/>
            <person name="Thoren M.H."/>
            <person name="Johannesson H."/>
        </authorList>
    </citation>
    <scope>NUCLEOTIDE SEQUENCE</scope>
    <source>
        <strain evidence="3">SMH2392-1A</strain>
    </source>
</reference>
<dbReference type="Proteomes" id="UP001172101">
    <property type="component" value="Unassembled WGS sequence"/>
</dbReference>
<dbReference type="SUPFAM" id="SSF52113">
    <property type="entry name" value="BRCT domain"/>
    <property type="match status" value="1"/>
</dbReference>
<feature type="compositionally biased region" description="Low complexity" evidence="1">
    <location>
        <begin position="122"/>
        <end position="153"/>
    </location>
</feature>
<organism evidence="3 4">
    <name type="scientific">Lasiosphaeria miniovina</name>
    <dbReference type="NCBI Taxonomy" id="1954250"/>
    <lineage>
        <taxon>Eukaryota</taxon>
        <taxon>Fungi</taxon>
        <taxon>Dikarya</taxon>
        <taxon>Ascomycota</taxon>
        <taxon>Pezizomycotina</taxon>
        <taxon>Sordariomycetes</taxon>
        <taxon>Sordariomycetidae</taxon>
        <taxon>Sordariales</taxon>
        <taxon>Lasiosphaeriaceae</taxon>
        <taxon>Lasiosphaeria</taxon>
    </lineage>
</organism>
<feature type="region of interest" description="Disordered" evidence="1">
    <location>
        <begin position="1"/>
        <end position="98"/>
    </location>
</feature>
<dbReference type="PROSITE" id="PS50172">
    <property type="entry name" value="BRCT"/>
    <property type="match status" value="1"/>
</dbReference>
<dbReference type="EMBL" id="JAUIRO010000002">
    <property type="protein sequence ID" value="KAK0728480.1"/>
    <property type="molecule type" value="Genomic_DNA"/>
</dbReference>
<feature type="region of interest" description="Disordered" evidence="1">
    <location>
        <begin position="117"/>
        <end position="176"/>
    </location>
</feature>
<dbReference type="Gene3D" id="3.40.50.10190">
    <property type="entry name" value="BRCT domain"/>
    <property type="match status" value="1"/>
</dbReference>
<feature type="domain" description="BRCT" evidence="2">
    <location>
        <begin position="182"/>
        <end position="288"/>
    </location>
</feature>
<keyword evidence="4" id="KW-1185">Reference proteome</keyword>
<comment type="caution">
    <text evidence="3">The sequence shown here is derived from an EMBL/GenBank/DDBJ whole genome shotgun (WGS) entry which is preliminary data.</text>
</comment>
<gene>
    <name evidence="3" type="ORF">B0T26DRAFT_673002</name>
</gene>
<accession>A0AA40E664</accession>
<proteinExistence type="predicted"/>
<dbReference type="InterPro" id="IPR001357">
    <property type="entry name" value="BRCT_dom"/>
</dbReference>
<evidence type="ECO:0000313" key="4">
    <source>
        <dbReference type="Proteomes" id="UP001172101"/>
    </source>
</evidence>
<dbReference type="AlphaFoldDB" id="A0AA40E664"/>
<evidence type="ECO:0000256" key="1">
    <source>
        <dbReference type="SAM" id="MobiDB-lite"/>
    </source>
</evidence>
<feature type="compositionally biased region" description="Pro residues" evidence="1">
    <location>
        <begin position="9"/>
        <end position="24"/>
    </location>
</feature>
<feature type="compositionally biased region" description="Basic and acidic residues" evidence="1">
    <location>
        <begin position="157"/>
        <end position="168"/>
    </location>
</feature>
<dbReference type="RefSeq" id="XP_060301335.1">
    <property type="nucleotide sequence ID" value="XM_060439536.1"/>
</dbReference>
<dbReference type="InterPro" id="IPR036420">
    <property type="entry name" value="BRCT_dom_sf"/>
</dbReference>
<dbReference type="GeneID" id="85322806"/>
<name>A0AA40E664_9PEZI</name>
<dbReference type="SMART" id="SM00292">
    <property type="entry name" value="BRCT"/>
    <property type="match status" value="1"/>
</dbReference>
<dbReference type="Pfam" id="PF00533">
    <property type="entry name" value="BRCT"/>
    <property type="match status" value="1"/>
</dbReference>
<evidence type="ECO:0000259" key="2">
    <source>
        <dbReference type="PROSITE" id="PS50172"/>
    </source>
</evidence>
<evidence type="ECO:0000313" key="3">
    <source>
        <dbReference type="EMBL" id="KAK0728480.1"/>
    </source>
</evidence>